<keyword evidence="2" id="KW-1185">Reference proteome</keyword>
<organism evidence="1 2">
    <name type="scientific">Lederbergia galactosidilytica</name>
    <dbReference type="NCBI Taxonomy" id="217031"/>
    <lineage>
        <taxon>Bacteria</taxon>
        <taxon>Bacillati</taxon>
        <taxon>Bacillota</taxon>
        <taxon>Bacilli</taxon>
        <taxon>Bacillales</taxon>
        <taxon>Bacillaceae</taxon>
        <taxon>Lederbergia</taxon>
    </lineage>
</organism>
<dbReference type="EMBL" id="LDJR01000027">
    <property type="protein sequence ID" value="OAK74232.1"/>
    <property type="molecule type" value="Genomic_DNA"/>
</dbReference>
<reference evidence="1 2" key="1">
    <citation type="submission" date="2015-05" db="EMBL/GenBank/DDBJ databases">
        <title>Comparison of genome.</title>
        <authorList>
            <person name="Zheng Z."/>
            <person name="Sun M."/>
        </authorList>
    </citation>
    <scope>NUCLEOTIDE SEQUENCE [LARGE SCALE GENOMIC DNA]</scope>
    <source>
        <strain evidence="1 2">G25-74</strain>
    </source>
</reference>
<name>A0A178A290_9BACI</name>
<dbReference type="Proteomes" id="UP000077881">
    <property type="component" value="Unassembled WGS sequence"/>
</dbReference>
<proteinExistence type="predicted"/>
<evidence type="ECO:0000313" key="1">
    <source>
        <dbReference type="EMBL" id="OAK74232.1"/>
    </source>
</evidence>
<dbReference type="STRING" id="217031.ABB05_04920"/>
<evidence type="ECO:0000313" key="2">
    <source>
        <dbReference type="Proteomes" id="UP000077881"/>
    </source>
</evidence>
<sequence>MKILRDRRFFLSQPHIFSFQRTTYRNNVPYKRAFWIPQPSFISHLFLGYALHKIEEGVFCRKMINFRFCSFIKLYFVKLINLIQRLQKGFPLLLLLAPFNMLI</sequence>
<accession>A0A178A290</accession>
<dbReference type="PATRIC" id="fig|217031.6.peg.1066"/>
<dbReference type="AlphaFoldDB" id="A0A178A290"/>
<protein>
    <submittedName>
        <fullName evidence="1">Uncharacterized protein</fullName>
    </submittedName>
</protein>
<gene>
    <name evidence="1" type="ORF">ABB05_04920</name>
</gene>
<comment type="caution">
    <text evidence="1">The sequence shown here is derived from an EMBL/GenBank/DDBJ whole genome shotgun (WGS) entry which is preliminary data.</text>
</comment>